<organism evidence="1 2">
    <name type="scientific">Eumeta variegata</name>
    <name type="common">Bagworm moth</name>
    <name type="synonym">Eumeta japonica</name>
    <dbReference type="NCBI Taxonomy" id="151549"/>
    <lineage>
        <taxon>Eukaryota</taxon>
        <taxon>Metazoa</taxon>
        <taxon>Ecdysozoa</taxon>
        <taxon>Arthropoda</taxon>
        <taxon>Hexapoda</taxon>
        <taxon>Insecta</taxon>
        <taxon>Pterygota</taxon>
        <taxon>Neoptera</taxon>
        <taxon>Endopterygota</taxon>
        <taxon>Lepidoptera</taxon>
        <taxon>Glossata</taxon>
        <taxon>Ditrysia</taxon>
        <taxon>Tineoidea</taxon>
        <taxon>Psychidae</taxon>
        <taxon>Oiketicinae</taxon>
        <taxon>Eumeta</taxon>
    </lineage>
</organism>
<sequence length="140" mass="16108">MPLFRKGHRTVAESRADPRARAPRVLRIIGPVINGDPPRRRRPLILIKDIDHRRVTEFKISKDDNKENQVMYTVVNSTIEPSEKGVLQSLAHGDASPQRTYNYIFTVYIPLYSVATRRHSKRHYANNPAYPAPIDVSHQN</sequence>
<accession>A0A4C2ACX6</accession>
<evidence type="ECO:0000313" key="2">
    <source>
        <dbReference type="Proteomes" id="UP000299102"/>
    </source>
</evidence>
<gene>
    <name evidence="1" type="ORF">EVAR_41176_1</name>
</gene>
<dbReference type="AlphaFoldDB" id="A0A4C2ACX6"/>
<protein>
    <submittedName>
        <fullName evidence="1">Uncharacterized protein</fullName>
    </submittedName>
</protein>
<reference evidence="1 2" key="1">
    <citation type="journal article" date="2019" name="Commun. Biol.">
        <title>The bagworm genome reveals a unique fibroin gene that provides high tensile strength.</title>
        <authorList>
            <person name="Kono N."/>
            <person name="Nakamura H."/>
            <person name="Ohtoshi R."/>
            <person name="Tomita M."/>
            <person name="Numata K."/>
            <person name="Arakawa K."/>
        </authorList>
    </citation>
    <scope>NUCLEOTIDE SEQUENCE [LARGE SCALE GENOMIC DNA]</scope>
</reference>
<evidence type="ECO:0000313" key="1">
    <source>
        <dbReference type="EMBL" id="GBP97104.1"/>
    </source>
</evidence>
<proteinExistence type="predicted"/>
<comment type="caution">
    <text evidence="1">The sequence shown here is derived from an EMBL/GenBank/DDBJ whole genome shotgun (WGS) entry which is preliminary data.</text>
</comment>
<dbReference type="Proteomes" id="UP000299102">
    <property type="component" value="Unassembled WGS sequence"/>
</dbReference>
<name>A0A4C2ACX6_EUMVA</name>
<dbReference type="EMBL" id="BGZK01002870">
    <property type="protein sequence ID" value="GBP97104.1"/>
    <property type="molecule type" value="Genomic_DNA"/>
</dbReference>
<keyword evidence="2" id="KW-1185">Reference proteome</keyword>